<organism evidence="3">
    <name type="scientific">Arcella intermedia</name>
    <dbReference type="NCBI Taxonomy" id="1963864"/>
    <lineage>
        <taxon>Eukaryota</taxon>
        <taxon>Amoebozoa</taxon>
        <taxon>Tubulinea</taxon>
        <taxon>Elardia</taxon>
        <taxon>Arcellinida</taxon>
        <taxon>Sphaerothecina</taxon>
        <taxon>Arcellidae</taxon>
        <taxon>Arcella</taxon>
    </lineage>
</organism>
<evidence type="ECO:0000259" key="2">
    <source>
        <dbReference type="Pfam" id="PF13462"/>
    </source>
</evidence>
<dbReference type="AlphaFoldDB" id="A0A6B2LHY8"/>
<protein>
    <recommendedName>
        <fullName evidence="2">Thioredoxin-like fold domain-containing protein</fullName>
    </recommendedName>
</protein>
<evidence type="ECO:0000256" key="1">
    <source>
        <dbReference type="SAM" id="SignalP"/>
    </source>
</evidence>
<dbReference type="InterPro" id="IPR036249">
    <property type="entry name" value="Thioredoxin-like_sf"/>
</dbReference>
<accession>A0A6B2LHY8</accession>
<proteinExistence type="predicted"/>
<sequence length="208" mass="23130">MLAGVCLCLLLIVGTWGQASVPPRPVGYSIGNDTAPVHFDAFLDFLCPYSAASYPTLKQIISNYGPDKVKFTMYVYPLPYHHNAFYAAQSGAVVVSLGKSIWDWTELIFKNQAQWFNYASIDLTANQVIDGMATLATQLGISKDDFNNQFPIIELERRAAWSVGAARGVYGSPLFYINGAFQWADSSTTFAQWKTIIDNIIESYNKEL</sequence>
<dbReference type="CDD" id="cd02972">
    <property type="entry name" value="DsbA_family"/>
    <property type="match status" value="1"/>
</dbReference>
<evidence type="ECO:0000313" key="3">
    <source>
        <dbReference type="EMBL" id="NDV36719.1"/>
    </source>
</evidence>
<dbReference type="EMBL" id="GIBP01007750">
    <property type="protein sequence ID" value="NDV36719.1"/>
    <property type="molecule type" value="Transcribed_RNA"/>
</dbReference>
<feature type="chain" id="PRO_5025625994" description="Thioredoxin-like fold domain-containing protein" evidence="1">
    <location>
        <begin position="18"/>
        <end position="208"/>
    </location>
</feature>
<dbReference type="PANTHER" id="PTHR33875">
    <property type="entry name" value="OS09G0542200 PROTEIN"/>
    <property type="match status" value="1"/>
</dbReference>
<reference evidence="3" key="1">
    <citation type="journal article" date="2020" name="J. Eukaryot. Microbiol.">
        <title>De novo Sequencing, Assembly and Annotation of the Transcriptome for the Free-Living Testate Amoeba Arcella intermedia.</title>
        <authorList>
            <person name="Ribeiro G.M."/>
            <person name="Porfirio-Sousa A.L."/>
            <person name="Maurer-Alcala X.X."/>
            <person name="Katz L.A."/>
            <person name="Lahr D.J.G."/>
        </authorList>
    </citation>
    <scope>NUCLEOTIDE SEQUENCE</scope>
</reference>
<feature type="signal peptide" evidence="1">
    <location>
        <begin position="1"/>
        <end position="17"/>
    </location>
</feature>
<keyword evidence="1" id="KW-0732">Signal</keyword>
<dbReference type="SUPFAM" id="SSF52833">
    <property type="entry name" value="Thioredoxin-like"/>
    <property type="match status" value="1"/>
</dbReference>
<feature type="domain" description="Thioredoxin-like fold" evidence="2">
    <location>
        <begin position="28"/>
        <end position="199"/>
    </location>
</feature>
<dbReference type="Gene3D" id="3.40.30.10">
    <property type="entry name" value="Glutaredoxin"/>
    <property type="match status" value="1"/>
</dbReference>
<dbReference type="Pfam" id="PF13462">
    <property type="entry name" value="Thioredoxin_4"/>
    <property type="match status" value="1"/>
</dbReference>
<dbReference type="InterPro" id="IPR012336">
    <property type="entry name" value="Thioredoxin-like_fold"/>
</dbReference>
<name>A0A6B2LHY8_9EUKA</name>
<dbReference type="PANTHER" id="PTHR33875:SF2">
    <property type="entry name" value="ACR183CP"/>
    <property type="match status" value="1"/>
</dbReference>